<dbReference type="InterPro" id="IPR051468">
    <property type="entry name" value="Fungal_SecMetab_SDRs"/>
</dbReference>
<evidence type="ECO:0000256" key="3">
    <source>
        <dbReference type="ARBA" id="ARBA00023002"/>
    </source>
</evidence>
<protein>
    <recommendedName>
        <fullName evidence="6">NAD(P)-binding protein</fullName>
    </recommendedName>
</protein>
<name>A0AA38HG08_9TREE</name>
<dbReference type="InterPro" id="IPR002347">
    <property type="entry name" value="SDR_fam"/>
</dbReference>
<comment type="caution">
    <text evidence="4">The sequence shown here is derived from an EMBL/GenBank/DDBJ whole genome shotgun (WGS) entry which is preliminary data.</text>
</comment>
<organism evidence="4 5">
    <name type="scientific">Dioszegia hungarica</name>
    <dbReference type="NCBI Taxonomy" id="4972"/>
    <lineage>
        <taxon>Eukaryota</taxon>
        <taxon>Fungi</taxon>
        <taxon>Dikarya</taxon>
        <taxon>Basidiomycota</taxon>
        <taxon>Agaricomycotina</taxon>
        <taxon>Tremellomycetes</taxon>
        <taxon>Tremellales</taxon>
        <taxon>Bulleribasidiaceae</taxon>
        <taxon>Dioszegia</taxon>
    </lineage>
</organism>
<keyword evidence="3" id="KW-0560">Oxidoreductase</keyword>
<dbReference type="PANTHER" id="PTHR43544:SF7">
    <property type="entry name" value="NADB-LER2"/>
    <property type="match status" value="1"/>
</dbReference>
<keyword evidence="5" id="KW-1185">Reference proteome</keyword>
<dbReference type="PANTHER" id="PTHR43544">
    <property type="entry name" value="SHORT-CHAIN DEHYDROGENASE/REDUCTASE"/>
    <property type="match status" value="1"/>
</dbReference>
<accession>A0AA38HG08</accession>
<comment type="similarity">
    <text evidence="1">Belongs to the short-chain dehydrogenases/reductases (SDR) family.</text>
</comment>
<dbReference type="Pfam" id="PF00106">
    <property type="entry name" value="adh_short"/>
    <property type="match status" value="1"/>
</dbReference>
<dbReference type="EMBL" id="JAKWFO010000001">
    <property type="protein sequence ID" value="KAI9639697.1"/>
    <property type="molecule type" value="Genomic_DNA"/>
</dbReference>
<evidence type="ECO:0000256" key="2">
    <source>
        <dbReference type="ARBA" id="ARBA00022857"/>
    </source>
</evidence>
<dbReference type="SUPFAM" id="SSF51735">
    <property type="entry name" value="NAD(P)-binding Rossmann-fold domains"/>
    <property type="match status" value="1"/>
</dbReference>
<evidence type="ECO:0000313" key="5">
    <source>
        <dbReference type="Proteomes" id="UP001164286"/>
    </source>
</evidence>
<proteinExistence type="inferred from homology"/>
<dbReference type="AlphaFoldDB" id="A0AA38HG08"/>
<dbReference type="PRINTS" id="PR00081">
    <property type="entry name" value="GDHRDH"/>
</dbReference>
<dbReference type="Proteomes" id="UP001164286">
    <property type="component" value="Unassembled WGS sequence"/>
</dbReference>
<evidence type="ECO:0000313" key="4">
    <source>
        <dbReference type="EMBL" id="KAI9639697.1"/>
    </source>
</evidence>
<dbReference type="RefSeq" id="XP_052949474.1">
    <property type="nucleotide sequence ID" value="XM_053087885.1"/>
</dbReference>
<gene>
    <name evidence="4" type="ORF">MKK02DRAFT_29698</name>
</gene>
<dbReference type="GeneID" id="77727090"/>
<keyword evidence="2" id="KW-0521">NADP</keyword>
<evidence type="ECO:0008006" key="6">
    <source>
        <dbReference type="Google" id="ProtNLM"/>
    </source>
</evidence>
<dbReference type="InterPro" id="IPR036291">
    <property type="entry name" value="NAD(P)-bd_dom_sf"/>
</dbReference>
<evidence type="ECO:0000256" key="1">
    <source>
        <dbReference type="ARBA" id="ARBA00006484"/>
    </source>
</evidence>
<dbReference type="Gene3D" id="3.40.50.720">
    <property type="entry name" value="NAD(P)-binding Rossmann-like Domain"/>
    <property type="match status" value="1"/>
</dbReference>
<sequence length="248" mass="26063">MSPQIFVVTGAARGIGYALVQALAERPDTVVYAGVRSFPVDTNSELGQLAAKYPDAVIPIKITSADEADNQAAAALIKERYSQVDCVIACAGVASALEGQTVRRVTPADILDDVKINSTGPVTIFQALAELLLASHAAGGQPKFVAVSSLAARIVDPVPIEATAYGASKAALNYIMAKMNLEMAEIVAFPIHPGFVLSDMSKQAQNIPLDGAISPKESATGMLNVIEKATKESHGGKFWDYAGTQLQY</sequence>
<dbReference type="GO" id="GO:0005737">
    <property type="term" value="C:cytoplasm"/>
    <property type="evidence" value="ECO:0007669"/>
    <property type="project" value="TreeGrafter"/>
</dbReference>
<reference evidence="4" key="1">
    <citation type="journal article" date="2022" name="G3 (Bethesda)">
        <title>High quality genome of the basidiomycete yeast Dioszegia hungarica PDD-24b-2 isolated from cloud water.</title>
        <authorList>
            <person name="Jarrige D."/>
            <person name="Haridas S."/>
            <person name="Bleykasten-Grosshans C."/>
            <person name="Joly M."/>
            <person name="Nadalig T."/>
            <person name="Sancelme M."/>
            <person name="Vuilleumier S."/>
            <person name="Grigoriev I.V."/>
            <person name="Amato P."/>
            <person name="Bringel F."/>
        </authorList>
    </citation>
    <scope>NUCLEOTIDE SEQUENCE</scope>
    <source>
        <strain evidence="4">PDD-24b-2</strain>
    </source>
</reference>
<dbReference type="GO" id="GO:0016491">
    <property type="term" value="F:oxidoreductase activity"/>
    <property type="evidence" value="ECO:0007669"/>
    <property type="project" value="UniProtKB-KW"/>
</dbReference>